<sequence>MPSDHGIVRRVRGGLLCADQHDSATAKRTHHATRGHAASLASIRACTAWPRHFVGLPRAWREFFFIYSDSWSSHSRSPIRGFSHSTLSPIAAATQKDGIANSVPPMRQILSRDGAYLSRAVD</sequence>
<dbReference type="AlphaFoldDB" id="A0A165KQW1"/>
<gene>
    <name evidence="1" type="ORF">EXIGLDRAFT_408048</name>
</gene>
<dbReference type="Proteomes" id="UP000077266">
    <property type="component" value="Unassembled WGS sequence"/>
</dbReference>
<accession>A0A165KQW1</accession>
<reference evidence="1 2" key="1">
    <citation type="journal article" date="2016" name="Mol. Biol. Evol.">
        <title>Comparative Genomics of Early-Diverging Mushroom-Forming Fungi Provides Insights into the Origins of Lignocellulose Decay Capabilities.</title>
        <authorList>
            <person name="Nagy L.G."/>
            <person name="Riley R."/>
            <person name="Tritt A."/>
            <person name="Adam C."/>
            <person name="Daum C."/>
            <person name="Floudas D."/>
            <person name="Sun H."/>
            <person name="Yadav J.S."/>
            <person name="Pangilinan J."/>
            <person name="Larsson K.H."/>
            <person name="Matsuura K."/>
            <person name="Barry K."/>
            <person name="Labutti K."/>
            <person name="Kuo R."/>
            <person name="Ohm R.A."/>
            <person name="Bhattacharya S.S."/>
            <person name="Shirouzu T."/>
            <person name="Yoshinaga Y."/>
            <person name="Martin F.M."/>
            <person name="Grigoriev I.V."/>
            <person name="Hibbett D.S."/>
        </authorList>
    </citation>
    <scope>NUCLEOTIDE SEQUENCE [LARGE SCALE GENOMIC DNA]</scope>
    <source>
        <strain evidence="1 2">HHB12029</strain>
    </source>
</reference>
<evidence type="ECO:0000313" key="1">
    <source>
        <dbReference type="EMBL" id="KZV96708.1"/>
    </source>
</evidence>
<evidence type="ECO:0000313" key="2">
    <source>
        <dbReference type="Proteomes" id="UP000077266"/>
    </source>
</evidence>
<dbReference type="EMBL" id="KV425939">
    <property type="protein sequence ID" value="KZV96708.1"/>
    <property type="molecule type" value="Genomic_DNA"/>
</dbReference>
<protein>
    <submittedName>
        <fullName evidence="1">Uncharacterized protein</fullName>
    </submittedName>
</protein>
<organism evidence="1 2">
    <name type="scientific">Exidia glandulosa HHB12029</name>
    <dbReference type="NCBI Taxonomy" id="1314781"/>
    <lineage>
        <taxon>Eukaryota</taxon>
        <taxon>Fungi</taxon>
        <taxon>Dikarya</taxon>
        <taxon>Basidiomycota</taxon>
        <taxon>Agaricomycotina</taxon>
        <taxon>Agaricomycetes</taxon>
        <taxon>Auriculariales</taxon>
        <taxon>Exidiaceae</taxon>
        <taxon>Exidia</taxon>
    </lineage>
</organism>
<name>A0A165KQW1_EXIGL</name>
<proteinExistence type="predicted"/>
<dbReference type="InParanoid" id="A0A165KQW1"/>
<keyword evidence="2" id="KW-1185">Reference proteome</keyword>